<accession>A0A644X806</accession>
<proteinExistence type="inferred from homology"/>
<sequence>MKKNILSSKLFTWIAILTITIATIFGCKQEETTQSGGYMVGKYEVFELNERSGKGSIEILIDAPDSLIVRFAPDSTFDNAVNAFLVRKGEKVWIIDTGFGRNIFTIMDSLGIDPINVSQVLLTHMHGDHIGGMLRDSTLLFPNAQVILSQKEFTYWSALGEKAQNAQNILNMYADKIIRQEPYDLDDKFEDGIHMIEAYGHTPGHVMFLIRDGKDQLLIWGDLVHASAIQFPHPEISVKYDVDPQAARETRQRVMKFVKENSITIAGMHLPHSKQFIPRIN</sequence>
<reference evidence="6" key="1">
    <citation type="submission" date="2019-08" db="EMBL/GenBank/DDBJ databases">
        <authorList>
            <person name="Kucharzyk K."/>
            <person name="Murdoch R.W."/>
            <person name="Higgins S."/>
            <person name="Loffler F."/>
        </authorList>
    </citation>
    <scope>NUCLEOTIDE SEQUENCE</scope>
</reference>
<comment type="similarity">
    <text evidence="1">Belongs to the metallo-beta-lactamase superfamily.</text>
</comment>
<dbReference type="InterPro" id="IPR036866">
    <property type="entry name" value="RibonucZ/Hydroxyglut_hydro"/>
</dbReference>
<evidence type="ECO:0000259" key="5">
    <source>
        <dbReference type="SMART" id="SM00849"/>
    </source>
</evidence>
<dbReference type="EMBL" id="VSSQ01001951">
    <property type="protein sequence ID" value="MPM12292.1"/>
    <property type="molecule type" value="Genomic_DNA"/>
</dbReference>
<keyword evidence="3 6" id="KW-0378">Hydrolase</keyword>
<dbReference type="InterPro" id="IPR001279">
    <property type="entry name" value="Metallo-B-lactamas"/>
</dbReference>
<dbReference type="AlphaFoldDB" id="A0A644X806"/>
<feature type="domain" description="Metallo-beta-lactamase" evidence="5">
    <location>
        <begin position="80"/>
        <end position="269"/>
    </location>
</feature>
<dbReference type="GO" id="GO:0046872">
    <property type="term" value="F:metal ion binding"/>
    <property type="evidence" value="ECO:0007669"/>
    <property type="project" value="UniProtKB-KW"/>
</dbReference>
<dbReference type="CDD" id="cd07720">
    <property type="entry name" value="OPHC2-like_MBL-fold"/>
    <property type="match status" value="1"/>
</dbReference>
<dbReference type="Pfam" id="PF00753">
    <property type="entry name" value="Lactamase_B"/>
    <property type="match status" value="1"/>
</dbReference>
<keyword evidence="2" id="KW-0479">Metal-binding</keyword>
<evidence type="ECO:0000256" key="3">
    <source>
        <dbReference type="ARBA" id="ARBA00022801"/>
    </source>
</evidence>
<evidence type="ECO:0000313" key="6">
    <source>
        <dbReference type="EMBL" id="MPM12292.1"/>
    </source>
</evidence>
<evidence type="ECO:0000256" key="2">
    <source>
        <dbReference type="ARBA" id="ARBA00022723"/>
    </source>
</evidence>
<dbReference type="EC" id="3.1.2.6" evidence="6"/>
<dbReference type="PROSITE" id="PS51257">
    <property type="entry name" value="PROKAR_LIPOPROTEIN"/>
    <property type="match status" value="1"/>
</dbReference>
<dbReference type="GO" id="GO:0004416">
    <property type="term" value="F:hydroxyacylglutathione hydrolase activity"/>
    <property type="evidence" value="ECO:0007669"/>
    <property type="project" value="UniProtKB-EC"/>
</dbReference>
<evidence type="ECO:0000256" key="4">
    <source>
        <dbReference type="ARBA" id="ARBA00022833"/>
    </source>
</evidence>
<dbReference type="PANTHER" id="PTHR42978">
    <property type="entry name" value="QUORUM-QUENCHING LACTONASE YTNP-RELATED-RELATED"/>
    <property type="match status" value="1"/>
</dbReference>
<dbReference type="Gene3D" id="3.60.15.10">
    <property type="entry name" value="Ribonuclease Z/Hydroxyacylglutathione hydrolase-like"/>
    <property type="match status" value="1"/>
</dbReference>
<name>A0A644X806_9ZZZZ</name>
<protein>
    <submittedName>
        <fullName evidence="6">Hydroxyacylglutathione hydrolase</fullName>
        <ecNumber evidence="6">3.1.2.6</ecNumber>
    </submittedName>
</protein>
<dbReference type="InterPro" id="IPR051013">
    <property type="entry name" value="MBL_superfamily_lactonases"/>
</dbReference>
<evidence type="ECO:0000256" key="1">
    <source>
        <dbReference type="ARBA" id="ARBA00007749"/>
    </source>
</evidence>
<gene>
    <name evidence="6" type="primary">gloB_16</name>
    <name evidence="6" type="ORF">SDC9_58644</name>
</gene>
<dbReference type="SMART" id="SM00849">
    <property type="entry name" value="Lactamase_B"/>
    <property type="match status" value="1"/>
</dbReference>
<dbReference type="SUPFAM" id="SSF56281">
    <property type="entry name" value="Metallo-hydrolase/oxidoreductase"/>
    <property type="match status" value="1"/>
</dbReference>
<keyword evidence="4" id="KW-0862">Zinc</keyword>
<comment type="caution">
    <text evidence="6">The sequence shown here is derived from an EMBL/GenBank/DDBJ whole genome shotgun (WGS) entry which is preliminary data.</text>
</comment>
<organism evidence="6">
    <name type="scientific">bioreactor metagenome</name>
    <dbReference type="NCBI Taxonomy" id="1076179"/>
    <lineage>
        <taxon>unclassified sequences</taxon>
        <taxon>metagenomes</taxon>
        <taxon>ecological metagenomes</taxon>
    </lineage>
</organism>